<proteinExistence type="predicted"/>
<reference evidence="2" key="1">
    <citation type="submission" date="2016-11" db="UniProtKB">
        <authorList>
            <consortium name="WormBaseParasite"/>
        </authorList>
    </citation>
    <scope>IDENTIFICATION</scope>
    <source>
        <strain evidence="2">KR3021</strain>
    </source>
</reference>
<name>A0AC35UFI7_9BILA</name>
<accession>A0AC35UFI7</accession>
<protein>
    <submittedName>
        <fullName evidence="2">COesterase domain-containing protein</fullName>
    </submittedName>
</protein>
<dbReference type="WBParaSite" id="RSKR_0001038200.1">
    <property type="protein sequence ID" value="RSKR_0001038200.1"/>
    <property type="gene ID" value="RSKR_0001038200"/>
</dbReference>
<evidence type="ECO:0000313" key="2">
    <source>
        <dbReference type="WBParaSite" id="RSKR_0001038200.1"/>
    </source>
</evidence>
<evidence type="ECO:0000313" key="1">
    <source>
        <dbReference type="Proteomes" id="UP000095286"/>
    </source>
</evidence>
<dbReference type="Proteomes" id="UP000095286">
    <property type="component" value="Unplaced"/>
</dbReference>
<sequence length="635" mass="71792">MFHIFVSFIVLINFAKCQDANEGKLENYLTLRKLTTGFVEGKQTEVSHYGRRGYIFLGIPYAKAPLDELRFQKAGEVESWTGIKDATKFGLICPWKTLATSLKPDYAPMGEDCLSANVYSSKTCLINGKCPVLVYIHGGSFKLNSPALTETETIVDNFANDETNIVFVSLSYRLGILGQLNLNINLNTSTQNNIQLFDIIEGLKWVQREIANLGGSPSRVTISGHSAGSILSSHISISTKADSLFSQIIFMSGFRYHTTFPDNNENISRAVAEHLGCANGDTNYDDLGVVEEVIRCMKGKSADDLLESQQFVERMGHIINGPFQDNGIGSFFDGDITEIEIRPSSIPMMIGVTRGEQVEGQTAIYVDALNQEKVNVTSLELFCEYSMSSYQYHNLSKGIEMCVEEYKDNAHKTKHIADDNNFFLPYLHQMEVGVKNGQNVFGFIYSYIDNGTAYEYVEELTADIRPGHSEMMPYFIGTHKGIFSEFDFVMRRKLMEPFINFVKTGNPSSIENKFDLYDPKLKNVFDFKLTPNSSWVGMIDGIFNETDIFWNERILNDAGGRIHRSSEKKLIQMRIRIDSLSELHLFDLLVKKGEENGFVWPTILTKLIVAALVIGIIFVIYKIILKRQNSYYERF</sequence>
<organism evidence="1 2">
    <name type="scientific">Rhabditophanes sp. KR3021</name>
    <dbReference type="NCBI Taxonomy" id="114890"/>
    <lineage>
        <taxon>Eukaryota</taxon>
        <taxon>Metazoa</taxon>
        <taxon>Ecdysozoa</taxon>
        <taxon>Nematoda</taxon>
        <taxon>Chromadorea</taxon>
        <taxon>Rhabditida</taxon>
        <taxon>Tylenchina</taxon>
        <taxon>Panagrolaimomorpha</taxon>
        <taxon>Strongyloidoidea</taxon>
        <taxon>Alloionematidae</taxon>
        <taxon>Rhabditophanes</taxon>
    </lineage>
</organism>